<dbReference type="KEGG" id="csv:105436331"/>
<feature type="region of interest" description="Disordered" evidence="1">
    <location>
        <begin position="156"/>
        <end position="196"/>
    </location>
</feature>
<dbReference type="Pfam" id="PF05553">
    <property type="entry name" value="DUF761"/>
    <property type="match status" value="1"/>
</dbReference>
<dbReference type="EMBL" id="CM002922">
    <property type="protein sequence ID" value="KGN66251.1"/>
    <property type="molecule type" value="Genomic_DNA"/>
</dbReference>
<dbReference type="InterPro" id="IPR025520">
    <property type="entry name" value="DUF4408"/>
</dbReference>
<dbReference type="PANTHER" id="PTHR33098">
    <property type="entry name" value="COTTON FIBER (DUF761)"/>
    <property type="match status" value="1"/>
</dbReference>
<dbReference type="PANTHER" id="PTHR33098:SF53">
    <property type="entry name" value="OS05G0540900 PROTEIN"/>
    <property type="match status" value="1"/>
</dbReference>
<proteinExistence type="predicted"/>
<keyword evidence="5" id="KW-1185">Reference proteome</keyword>
<evidence type="ECO:0000259" key="3">
    <source>
        <dbReference type="Pfam" id="PF14364"/>
    </source>
</evidence>
<sequence>MLTSLTTWITPASLFIFINLVIATIAITSRFTAHKSPHHLHTASPLSRPPSFLERVKSFNFTLHDSNYYPNPHPAPPPPRTPSMLDRLKSITLIRSDSIRQPEAPQSAAETIVQSPEETHQNHSVTRSKSETVTLPRATSLRRRLQKSLSEKLPWVSSTAGQSETEEVVNEIERRRPATVKAEEAETKEGGEEEVDSRADDFINKFKQQLQLQRLESLLRYRNMVTGKK</sequence>
<keyword evidence="2" id="KW-0812">Transmembrane</keyword>
<keyword evidence="2" id="KW-1133">Transmembrane helix</keyword>
<evidence type="ECO:0000313" key="5">
    <source>
        <dbReference type="Proteomes" id="UP000029981"/>
    </source>
</evidence>
<dbReference type="OMA" id="LYRQNTQ"/>
<name>A0A0A0M1Z6_CUCSA</name>
<reference evidence="4 5" key="3">
    <citation type="journal article" date="2010" name="BMC Genomics">
        <title>Transcriptome sequencing and comparative analysis of cucumber flowers with different sex types.</title>
        <authorList>
            <person name="Guo S."/>
            <person name="Zheng Y."/>
            <person name="Joung J.G."/>
            <person name="Liu S."/>
            <person name="Zhang Z."/>
            <person name="Crasta O.R."/>
            <person name="Sobral B.W."/>
            <person name="Xu Y."/>
            <person name="Huang S."/>
            <person name="Fei Z."/>
        </authorList>
    </citation>
    <scope>NUCLEOTIDE SEQUENCE [LARGE SCALE GENOMIC DNA]</scope>
    <source>
        <strain evidence="5">cv. 9930</strain>
    </source>
</reference>
<feature type="region of interest" description="Disordered" evidence="1">
    <location>
        <begin position="112"/>
        <end position="134"/>
    </location>
</feature>
<dbReference type="OrthoDB" id="1685070at2759"/>
<accession>A0A0A0M1Z6</accession>
<dbReference type="Pfam" id="PF14364">
    <property type="entry name" value="DUF4408"/>
    <property type="match status" value="1"/>
</dbReference>
<dbReference type="InterPro" id="IPR008480">
    <property type="entry name" value="DUF761_pln"/>
</dbReference>
<dbReference type="STRING" id="3659.A0A0A0M1Z6"/>
<dbReference type="Gramene" id="KGN66251">
    <property type="protein sequence ID" value="KGN66251"/>
    <property type="gene ID" value="Csa_1G589090"/>
</dbReference>
<protein>
    <recommendedName>
        <fullName evidence="3">DUF4408 domain-containing protein</fullName>
    </recommendedName>
</protein>
<gene>
    <name evidence="4" type="ORF">Csa_1G589090</name>
</gene>
<reference evidence="4 5" key="2">
    <citation type="journal article" date="2009" name="PLoS ONE">
        <title>An integrated genetic and cytogenetic map of the cucumber genome.</title>
        <authorList>
            <person name="Ren Y."/>
            <person name="Zhang Z."/>
            <person name="Liu J."/>
            <person name="Staub J.E."/>
            <person name="Han Y."/>
            <person name="Cheng Z."/>
            <person name="Li X."/>
            <person name="Lu J."/>
            <person name="Miao H."/>
            <person name="Kang H."/>
            <person name="Xie B."/>
            <person name="Gu X."/>
            <person name="Wang X."/>
            <person name="Du Y."/>
            <person name="Jin W."/>
            <person name="Huang S."/>
        </authorList>
    </citation>
    <scope>NUCLEOTIDE SEQUENCE [LARGE SCALE GENOMIC DNA]</scope>
    <source>
        <strain evidence="5">cv. 9930</strain>
    </source>
</reference>
<dbReference type="Proteomes" id="UP000029981">
    <property type="component" value="Chromosome 1"/>
</dbReference>
<reference evidence="4 5" key="1">
    <citation type="journal article" date="2009" name="Nat. Genet.">
        <title>The genome of the cucumber, Cucumis sativus L.</title>
        <authorList>
            <person name="Huang S."/>
            <person name="Li R."/>
            <person name="Zhang Z."/>
            <person name="Li L."/>
            <person name="Gu X."/>
            <person name="Fan W."/>
            <person name="Lucas W.J."/>
            <person name="Wang X."/>
            <person name="Xie B."/>
            <person name="Ni P."/>
            <person name="Ren Y."/>
            <person name="Zhu H."/>
            <person name="Li J."/>
            <person name="Lin K."/>
            <person name="Jin W."/>
            <person name="Fei Z."/>
            <person name="Li G."/>
            <person name="Staub J."/>
            <person name="Kilian A."/>
            <person name="van der Vossen E.A."/>
            <person name="Wu Y."/>
            <person name="Guo J."/>
            <person name="He J."/>
            <person name="Jia Z."/>
            <person name="Ren Y."/>
            <person name="Tian G."/>
            <person name="Lu Y."/>
            <person name="Ruan J."/>
            <person name="Qian W."/>
            <person name="Wang M."/>
            <person name="Huang Q."/>
            <person name="Li B."/>
            <person name="Xuan Z."/>
            <person name="Cao J."/>
            <person name="Asan"/>
            <person name="Wu Z."/>
            <person name="Zhang J."/>
            <person name="Cai Q."/>
            <person name="Bai Y."/>
            <person name="Zhao B."/>
            <person name="Han Y."/>
            <person name="Li Y."/>
            <person name="Li X."/>
            <person name="Wang S."/>
            <person name="Shi Q."/>
            <person name="Liu S."/>
            <person name="Cho W.K."/>
            <person name="Kim J.Y."/>
            <person name="Xu Y."/>
            <person name="Heller-Uszynska K."/>
            <person name="Miao H."/>
            <person name="Cheng Z."/>
            <person name="Zhang S."/>
            <person name="Wu J."/>
            <person name="Yang Y."/>
            <person name="Kang H."/>
            <person name="Li M."/>
            <person name="Liang H."/>
            <person name="Ren X."/>
            <person name="Shi Z."/>
            <person name="Wen M."/>
            <person name="Jian M."/>
            <person name="Yang H."/>
            <person name="Zhang G."/>
            <person name="Yang Z."/>
            <person name="Chen R."/>
            <person name="Liu S."/>
            <person name="Li J."/>
            <person name="Ma L."/>
            <person name="Liu H."/>
            <person name="Zhou Y."/>
            <person name="Zhao J."/>
            <person name="Fang X."/>
            <person name="Li G."/>
            <person name="Fang L."/>
            <person name="Li Y."/>
            <person name="Liu D."/>
            <person name="Zheng H."/>
            <person name="Zhang Y."/>
            <person name="Qin N."/>
            <person name="Li Z."/>
            <person name="Yang G."/>
            <person name="Yang S."/>
            <person name="Bolund L."/>
            <person name="Kristiansen K."/>
            <person name="Zheng H."/>
            <person name="Li S."/>
            <person name="Zhang X."/>
            <person name="Yang H."/>
            <person name="Wang J."/>
            <person name="Sun R."/>
            <person name="Zhang B."/>
            <person name="Jiang S."/>
            <person name="Wang J."/>
            <person name="Du Y."/>
            <person name="Li S."/>
        </authorList>
    </citation>
    <scope>NUCLEOTIDE SEQUENCE [LARGE SCALE GENOMIC DNA]</scope>
    <source>
        <strain evidence="5">cv. 9930</strain>
    </source>
</reference>
<evidence type="ECO:0000313" key="4">
    <source>
        <dbReference type="EMBL" id="KGN66251.1"/>
    </source>
</evidence>
<feature type="domain" description="DUF4408" evidence="3">
    <location>
        <begin position="2"/>
        <end position="31"/>
    </location>
</feature>
<evidence type="ECO:0000256" key="2">
    <source>
        <dbReference type="SAM" id="Phobius"/>
    </source>
</evidence>
<keyword evidence="2" id="KW-0472">Membrane</keyword>
<dbReference type="AlphaFoldDB" id="A0A0A0M1Z6"/>
<feature type="compositionally biased region" description="Polar residues" evidence="1">
    <location>
        <begin position="112"/>
        <end position="133"/>
    </location>
</feature>
<evidence type="ECO:0000256" key="1">
    <source>
        <dbReference type="SAM" id="MobiDB-lite"/>
    </source>
</evidence>
<feature type="transmembrane region" description="Helical" evidence="2">
    <location>
        <begin position="6"/>
        <end position="27"/>
    </location>
</feature>
<feature type="compositionally biased region" description="Basic and acidic residues" evidence="1">
    <location>
        <begin position="171"/>
        <end position="196"/>
    </location>
</feature>
<organism evidence="4 5">
    <name type="scientific">Cucumis sativus</name>
    <name type="common">Cucumber</name>
    <dbReference type="NCBI Taxonomy" id="3659"/>
    <lineage>
        <taxon>Eukaryota</taxon>
        <taxon>Viridiplantae</taxon>
        <taxon>Streptophyta</taxon>
        <taxon>Embryophyta</taxon>
        <taxon>Tracheophyta</taxon>
        <taxon>Spermatophyta</taxon>
        <taxon>Magnoliopsida</taxon>
        <taxon>eudicotyledons</taxon>
        <taxon>Gunneridae</taxon>
        <taxon>Pentapetalae</taxon>
        <taxon>rosids</taxon>
        <taxon>fabids</taxon>
        <taxon>Cucurbitales</taxon>
        <taxon>Cucurbitaceae</taxon>
        <taxon>Benincaseae</taxon>
        <taxon>Cucumis</taxon>
    </lineage>
</organism>
<reference evidence="4 5" key="4">
    <citation type="journal article" date="2011" name="BMC Genomics">
        <title>RNA-Seq improves annotation of protein-coding genes in the cucumber genome.</title>
        <authorList>
            <person name="Li Z."/>
            <person name="Zhang Z."/>
            <person name="Yan P."/>
            <person name="Huang S."/>
            <person name="Fei Z."/>
            <person name="Lin K."/>
        </authorList>
    </citation>
    <scope>NUCLEOTIDE SEQUENCE [LARGE SCALE GENOMIC DNA]</scope>
    <source>
        <strain evidence="5">cv. 9930</strain>
    </source>
</reference>